<keyword evidence="2 4" id="KW-0503">Monooxygenase</keyword>
<dbReference type="Pfam" id="PF01494">
    <property type="entry name" value="FAD_binding_3"/>
    <property type="match status" value="1"/>
</dbReference>
<dbReference type="EMBL" id="JBAPLV010000009">
    <property type="protein sequence ID" value="MEI4278780.1"/>
    <property type="molecule type" value="Genomic_DNA"/>
</dbReference>
<evidence type="ECO:0000259" key="3">
    <source>
        <dbReference type="Pfam" id="PF01494"/>
    </source>
</evidence>
<gene>
    <name evidence="4" type="ORF">UXQ13_09915</name>
</gene>
<reference evidence="4 5" key="1">
    <citation type="submission" date="2024-03" db="EMBL/GenBank/DDBJ databases">
        <title>Draft genome sequence of Klenkia terrae.</title>
        <authorList>
            <person name="Duangmal K."/>
            <person name="Chantavorakit T."/>
        </authorList>
    </citation>
    <scope>NUCLEOTIDE SEQUENCE [LARGE SCALE GENOMIC DNA]</scope>
    <source>
        <strain evidence="4 5">JCM 17786</strain>
    </source>
</reference>
<evidence type="ECO:0000313" key="5">
    <source>
        <dbReference type="Proteomes" id="UP001373496"/>
    </source>
</evidence>
<dbReference type="Gene3D" id="3.50.50.60">
    <property type="entry name" value="FAD/NAD(P)-binding domain"/>
    <property type="match status" value="1"/>
</dbReference>
<dbReference type="PANTHER" id="PTHR13789:SF309">
    <property type="entry name" value="PUTATIVE (AFU_ORTHOLOGUE AFUA_6G14510)-RELATED"/>
    <property type="match status" value="1"/>
</dbReference>
<comment type="caution">
    <text evidence="4">The sequence shown here is derived from an EMBL/GenBank/DDBJ whole genome shotgun (WGS) entry which is preliminary data.</text>
</comment>
<organism evidence="4 5">
    <name type="scientific">Klenkia terrae</name>
    <dbReference type="NCBI Taxonomy" id="1052259"/>
    <lineage>
        <taxon>Bacteria</taxon>
        <taxon>Bacillati</taxon>
        <taxon>Actinomycetota</taxon>
        <taxon>Actinomycetes</taxon>
        <taxon>Geodermatophilales</taxon>
        <taxon>Geodermatophilaceae</taxon>
        <taxon>Klenkia</taxon>
    </lineage>
</organism>
<dbReference type="InterPro" id="IPR050493">
    <property type="entry name" value="FAD-dep_Monooxygenase_BioMet"/>
</dbReference>
<sequence>MPAVDSVLIQGGGVGGLTLAAALAQRGVQVDVVEAVGSDAVLGVGLNQPSNVLAALDEIGVRQACIDAGFPFEELLLWSPASEQVAAIPPPAGLYGTPSNNAISRPLYNGILREAAERAGARIRTGATVWELTEDDAGVEVELATWTGKRTAPRRDGGADRRRYDLVVGFDGVRSRIREHLFGDRYVPVPTGFAVWRVVMPRPADVTHIVMALSGDVKAVLTPTSRTEMYIALVSPEPGNPRYERADFARLVRERMTSFSGLIGQLRDGITDEQYVSYAPLESLMVREPWFRGRVAIAGDAAHTSPPHLAQGAAMAVEDAVVLAASLDEHTSLPDALDAWYLRRRDRAAFVADMSLALLRQETGSELTPADLELLQMGIPGAQARLAAQSY</sequence>
<dbReference type="InterPro" id="IPR002938">
    <property type="entry name" value="FAD-bd"/>
</dbReference>
<dbReference type="InterPro" id="IPR036188">
    <property type="entry name" value="FAD/NAD-bd_sf"/>
</dbReference>
<name>A0ABU8E5E2_9ACTN</name>
<accession>A0ABU8E5E2</accession>
<proteinExistence type="predicted"/>
<evidence type="ECO:0000256" key="1">
    <source>
        <dbReference type="ARBA" id="ARBA00023002"/>
    </source>
</evidence>
<dbReference type="Proteomes" id="UP001373496">
    <property type="component" value="Unassembled WGS sequence"/>
</dbReference>
<dbReference type="GO" id="GO:0004497">
    <property type="term" value="F:monooxygenase activity"/>
    <property type="evidence" value="ECO:0007669"/>
    <property type="project" value="UniProtKB-KW"/>
</dbReference>
<dbReference type="PANTHER" id="PTHR13789">
    <property type="entry name" value="MONOOXYGENASE"/>
    <property type="match status" value="1"/>
</dbReference>
<feature type="domain" description="FAD-binding" evidence="3">
    <location>
        <begin position="6"/>
        <end position="352"/>
    </location>
</feature>
<protein>
    <submittedName>
        <fullName evidence="4">FAD-dependent monooxygenase</fullName>
    </submittedName>
</protein>
<evidence type="ECO:0000313" key="4">
    <source>
        <dbReference type="EMBL" id="MEI4278780.1"/>
    </source>
</evidence>
<keyword evidence="1" id="KW-0560">Oxidoreductase</keyword>
<dbReference type="PRINTS" id="PR00420">
    <property type="entry name" value="RNGMNOXGNASE"/>
</dbReference>
<dbReference type="RefSeq" id="WP_225235869.1">
    <property type="nucleotide sequence ID" value="NZ_JBAPLV010000009.1"/>
</dbReference>
<keyword evidence="5" id="KW-1185">Reference proteome</keyword>
<dbReference type="SUPFAM" id="SSF51905">
    <property type="entry name" value="FAD/NAD(P)-binding domain"/>
    <property type="match status" value="1"/>
</dbReference>
<evidence type="ECO:0000256" key="2">
    <source>
        <dbReference type="ARBA" id="ARBA00023033"/>
    </source>
</evidence>